<dbReference type="GO" id="GO:0003723">
    <property type="term" value="F:RNA binding"/>
    <property type="evidence" value="ECO:0007669"/>
    <property type="project" value="TreeGrafter"/>
</dbReference>
<sequence length="532" mass="61643">MTLINIENFNEKYPEIEKSIQQAKFIGVDLEFSALHPVKAPSLFDNPRERYSKLRANLSQITPIQIGISTFSFDPNNISYCGKIYNFYILPAAFPTVHRSFYFQSDTLNFLKLYNFDFNEFVYLGIPFLNRQQEDALRLKLKSGDINENQICCKAELESLINSLNDVVTRWYNEAAEGDQLPLPEIFDKYEYNFEMLYFIHKHFRRRLQHVWTAVENNEFVLKRVSEKEYRSLEKTDNLEEAIITDLLGFTKVFRLITSLRIPIVGHNLLQDILLMISSFETSLPQSYAEFKKLANGLFPSIFDTKTISYELKHMIPEEKIWADSSLESLFDYFKNGSGRHLVLNSPAVLLERDGNYGKFHEAGWDAYCAGYIFIRLAYLNVYHKFPKSKTFMSSELIGGLSHLKNRVNVIRGAVSSIKLDGEDPASTRPPFLVIESIRNKPVDISEVTSILSSFGFVEVRKFPYHRKRALIAVDNFYSAKRILANFKSHKEFQVKQYSAIKHSPFTQAILLSGITMSGAILFWFTQRYKTL</sequence>
<feature type="transmembrane region" description="Helical" evidence="2">
    <location>
        <begin position="506"/>
        <end position="525"/>
    </location>
</feature>
<gene>
    <name evidence="3" type="ORF">NQ315_010703</name>
</gene>
<comment type="similarity">
    <text evidence="1">Belongs to the CAF1 family.</text>
</comment>
<keyword evidence="2" id="KW-0812">Transmembrane</keyword>
<organism evidence="3 4">
    <name type="scientific">Exocentrus adspersus</name>
    <dbReference type="NCBI Taxonomy" id="1586481"/>
    <lineage>
        <taxon>Eukaryota</taxon>
        <taxon>Metazoa</taxon>
        <taxon>Ecdysozoa</taxon>
        <taxon>Arthropoda</taxon>
        <taxon>Hexapoda</taxon>
        <taxon>Insecta</taxon>
        <taxon>Pterygota</taxon>
        <taxon>Neoptera</taxon>
        <taxon>Endopterygota</taxon>
        <taxon>Coleoptera</taxon>
        <taxon>Polyphaga</taxon>
        <taxon>Cucujiformia</taxon>
        <taxon>Chrysomeloidea</taxon>
        <taxon>Cerambycidae</taxon>
        <taxon>Lamiinae</taxon>
        <taxon>Acanthocinini</taxon>
        <taxon>Exocentrus</taxon>
    </lineage>
</organism>
<dbReference type="Pfam" id="PF04857">
    <property type="entry name" value="CAF1"/>
    <property type="match status" value="1"/>
</dbReference>
<dbReference type="EMBL" id="JANEYG010000030">
    <property type="protein sequence ID" value="KAJ8917797.1"/>
    <property type="molecule type" value="Genomic_DNA"/>
</dbReference>
<keyword evidence="2" id="KW-0472">Membrane</keyword>
<dbReference type="PANTHER" id="PTHR15092:SF44">
    <property type="entry name" value="POLY(A)-SPECIFIC RIBONUCLEASE PARN"/>
    <property type="match status" value="1"/>
</dbReference>
<dbReference type="GO" id="GO:1990432">
    <property type="term" value="P:siRNA 3'-end processing"/>
    <property type="evidence" value="ECO:0007669"/>
    <property type="project" value="TreeGrafter"/>
</dbReference>
<dbReference type="Gene3D" id="3.30.420.10">
    <property type="entry name" value="Ribonuclease H-like superfamily/Ribonuclease H"/>
    <property type="match status" value="2"/>
</dbReference>
<dbReference type="PANTHER" id="PTHR15092">
    <property type="entry name" value="POLY A -SPECIFIC RIBONUCLEASE/TARGET OF EGR1, MEMBER 1"/>
    <property type="match status" value="1"/>
</dbReference>
<keyword evidence="2" id="KW-1133">Transmembrane helix</keyword>
<reference evidence="3 4" key="1">
    <citation type="journal article" date="2023" name="Insect Mol. Biol.">
        <title>Genome sequencing provides insights into the evolution of gene families encoding plant cell wall-degrading enzymes in longhorned beetles.</title>
        <authorList>
            <person name="Shin N.R."/>
            <person name="Okamura Y."/>
            <person name="Kirsch R."/>
            <person name="Pauchet Y."/>
        </authorList>
    </citation>
    <scope>NUCLEOTIDE SEQUENCE [LARGE SCALE GENOMIC DNA]</scope>
    <source>
        <strain evidence="3">EAD_L_NR</strain>
    </source>
</reference>
<dbReference type="GO" id="GO:0000289">
    <property type="term" value="P:nuclear-transcribed mRNA poly(A) tail shortening"/>
    <property type="evidence" value="ECO:0007669"/>
    <property type="project" value="TreeGrafter"/>
</dbReference>
<dbReference type="InterPro" id="IPR036397">
    <property type="entry name" value="RNaseH_sf"/>
</dbReference>
<keyword evidence="4" id="KW-1185">Reference proteome</keyword>
<evidence type="ECO:0000313" key="3">
    <source>
        <dbReference type="EMBL" id="KAJ8917797.1"/>
    </source>
</evidence>
<evidence type="ECO:0000256" key="1">
    <source>
        <dbReference type="ARBA" id="ARBA00008372"/>
    </source>
</evidence>
<accession>A0AAV8VUX3</accession>
<name>A0AAV8VUX3_9CUCU</name>
<evidence type="ECO:0000313" key="4">
    <source>
        <dbReference type="Proteomes" id="UP001159042"/>
    </source>
</evidence>
<dbReference type="GO" id="GO:1990431">
    <property type="term" value="P:priRNA 3'-end processing"/>
    <property type="evidence" value="ECO:0007669"/>
    <property type="project" value="TreeGrafter"/>
</dbReference>
<evidence type="ECO:0008006" key="5">
    <source>
        <dbReference type="Google" id="ProtNLM"/>
    </source>
</evidence>
<dbReference type="AlphaFoldDB" id="A0AAV8VUX3"/>
<dbReference type="InterPro" id="IPR051181">
    <property type="entry name" value="CAF1_poly(A)_ribonucleases"/>
</dbReference>
<proteinExistence type="inferred from homology"/>
<dbReference type="GO" id="GO:0005634">
    <property type="term" value="C:nucleus"/>
    <property type="evidence" value="ECO:0007669"/>
    <property type="project" value="TreeGrafter"/>
</dbReference>
<dbReference type="SUPFAM" id="SSF53098">
    <property type="entry name" value="Ribonuclease H-like"/>
    <property type="match status" value="1"/>
</dbReference>
<evidence type="ECO:0000256" key="2">
    <source>
        <dbReference type="SAM" id="Phobius"/>
    </source>
</evidence>
<protein>
    <recommendedName>
        <fullName evidence="5">Pre-piRNA 3'-exonuclease trimmer-like</fullName>
    </recommendedName>
</protein>
<dbReference type="Proteomes" id="UP001159042">
    <property type="component" value="Unassembled WGS sequence"/>
</dbReference>
<dbReference type="InterPro" id="IPR006941">
    <property type="entry name" value="RNase_CAF1"/>
</dbReference>
<dbReference type="InterPro" id="IPR012337">
    <property type="entry name" value="RNaseH-like_sf"/>
</dbReference>
<dbReference type="GO" id="GO:0000175">
    <property type="term" value="F:3'-5'-RNA exonuclease activity"/>
    <property type="evidence" value="ECO:0007669"/>
    <property type="project" value="TreeGrafter"/>
</dbReference>
<comment type="caution">
    <text evidence="3">The sequence shown here is derived from an EMBL/GenBank/DDBJ whole genome shotgun (WGS) entry which is preliminary data.</text>
</comment>